<dbReference type="InterPro" id="IPR013033">
    <property type="entry name" value="MinC"/>
</dbReference>
<accession>A0A9Q7AKK4</accession>
<dbReference type="InterPro" id="IPR036145">
    <property type="entry name" value="MinC_C_sf"/>
</dbReference>
<protein>
    <recommendedName>
        <fullName evidence="4">Probable septum site-determining protein MinC</fullName>
    </recommendedName>
</protein>
<evidence type="ECO:0000256" key="2">
    <source>
        <dbReference type="ARBA" id="ARBA00023210"/>
    </source>
</evidence>
<comment type="function">
    <text evidence="4">Cell division inhibitor that blocks the formation of polar Z ring septums. Rapidly oscillates between the poles of the cell to destabilize FtsZ filaments that have formed before they mature into polar Z rings. Prevents FtsZ polymerization.</text>
</comment>
<evidence type="ECO:0000259" key="5">
    <source>
        <dbReference type="Pfam" id="PF03775"/>
    </source>
</evidence>
<dbReference type="SUPFAM" id="SSF63848">
    <property type="entry name" value="Cell-division inhibitor MinC, C-terminal domain"/>
    <property type="match status" value="1"/>
</dbReference>
<evidence type="ECO:0000313" key="6">
    <source>
        <dbReference type="EMBL" id="QTX31552.1"/>
    </source>
</evidence>
<evidence type="ECO:0000256" key="1">
    <source>
        <dbReference type="ARBA" id="ARBA00022618"/>
    </source>
</evidence>
<dbReference type="GO" id="GO:1901891">
    <property type="term" value="P:regulation of cell septum assembly"/>
    <property type="evidence" value="ECO:0007669"/>
    <property type="project" value="InterPro"/>
</dbReference>
<keyword evidence="3 4" id="KW-0131">Cell cycle</keyword>
<dbReference type="GO" id="GO:0000917">
    <property type="term" value="P:division septum assembly"/>
    <property type="evidence" value="ECO:0007669"/>
    <property type="project" value="UniProtKB-KW"/>
</dbReference>
<evidence type="ECO:0000256" key="3">
    <source>
        <dbReference type="ARBA" id="ARBA00023306"/>
    </source>
</evidence>
<keyword evidence="2 4" id="KW-0717">Septation</keyword>
<sequence length="220" mass="24020">MSAEESIVLKSNGSGLRLVVAENLGRDTVERELARIAAEGEAMLRGVDVVLDFQGRPIDEALLCTVMKRLVWPSKMRLLSWVTFDGASLDFLRRSGFPVGEPRTPTPKVRAEVPSYLLFRSLRSGQRFEHDGDVVVVGHVKDGAEVIALGNISVWGRLQGLAHAGSGGDDGARVLAAHMEARQVRIGRRVGYMDKGASWWGRPVLVCVDGETVLVEEFAL</sequence>
<dbReference type="InterPro" id="IPR016098">
    <property type="entry name" value="CAP/MinC_C"/>
</dbReference>
<dbReference type="AlphaFoldDB" id="A0A9Q7AKK4"/>
<dbReference type="Gene3D" id="2.160.20.70">
    <property type="match status" value="1"/>
</dbReference>
<dbReference type="RefSeq" id="WP_274372720.1">
    <property type="nucleotide sequence ID" value="NZ_CP072943.1"/>
</dbReference>
<reference evidence="7" key="1">
    <citation type="submission" date="2021-04" db="EMBL/GenBank/DDBJ databases">
        <title>A novel Synergistetes isolate from a pyrite-forming mixed culture.</title>
        <authorList>
            <person name="Bunk B."/>
            <person name="Sproer C."/>
            <person name="Spring S."/>
            <person name="Pester M."/>
        </authorList>
    </citation>
    <scope>NUCLEOTIDE SEQUENCE [LARGE SCALE GENOMIC DNA]</scope>
    <source>
        <strain evidence="7">J.5.4.2-T.3.5.2</strain>
    </source>
</reference>
<evidence type="ECO:0000256" key="4">
    <source>
        <dbReference type="HAMAP-Rule" id="MF_00267"/>
    </source>
</evidence>
<dbReference type="PANTHER" id="PTHR34108">
    <property type="entry name" value="SEPTUM SITE-DETERMINING PROTEIN MINC"/>
    <property type="match status" value="1"/>
</dbReference>
<dbReference type="GO" id="GO:0000902">
    <property type="term" value="P:cell morphogenesis"/>
    <property type="evidence" value="ECO:0007669"/>
    <property type="project" value="InterPro"/>
</dbReference>
<proteinExistence type="inferred from homology"/>
<dbReference type="KEGG" id="aram:KAR29_09260"/>
<dbReference type="PANTHER" id="PTHR34108:SF1">
    <property type="entry name" value="SEPTUM SITE-DETERMINING PROTEIN MINC"/>
    <property type="match status" value="1"/>
</dbReference>
<name>A0A9Q7AKK4_9BACT</name>
<feature type="domain" description="Septum formation inhibitor MinC C-terminal" evidence="5">
    <location>
        <begin position="120"/>
        <end position="215"/>
    </location>
</feature>
<comment type="subunit">
    <text evidence="4">Interacts with MinD and FtsZ.</text>
</comment>
<evidence type="ECO:0000313" key="7">
    <source>
        <dbReference type="Proteomes" id="UP000671879"/>
    </source>
</evidence>
<comment type="similarity">
    <text evidence="4">Belongs to the MinC family.</text>
</comment>
<keyword evidence="1 4" id="KW-0132">Cell division</keyword>
<dbReference type="InterPro" id="IPR005526">
    <property type="entry name" value="Septum_form_inhib_MinC_C"/>
</dbReference>
<dbReference type="Proteomes" id="UP000671879">
    <property type="component" value="Chromosome"/>
</dbReference>
<organism evidence="6 7">
    <name type="scientific">Aminithiophilus ramosus</name>
    <dbReference type="NCBI Taxonomy" id="3029084"/>
    <lineage>
        <taxon>Bacteria</taxon>
        <taxon>Thermotogati</taxon>
        <taxon>Synergistota</taxon>
        <taxon>Synergistia</taxon>
        <taxon>Synergistales</taxon>
        <taxon>Aminithiophilaceae</taxon>
        <taxon>Aminithiophilus</taxon>
    </lineage>
</organism>
<keyword evidence="7" id="KW-1185">Reference proteome</keyword>
<dbReference type="Pfam" id="PF03775">
    <property type="entry name" value="MinC_C"/>
    <property type="match status" value="1"/>
</dbReference>
<gene>
    <name evidence="4" type="primary">minC</name>
    <name evidence="6" type="ORF">KAR29_09260</name>
</gene>
<dbReference type="HAMAP" id="MF_00267">
    <property type="entry name" value="MinC"/>
    <property type="match status" value="1"/>
</dbReference>
<dbReference type="EMBL" id="CP072943">
    <property type="protein sequence ID" value="QTX31552.1"/>
    <property type="molecule type" value="Genomic_DNA"/>
</dbReference>